<dbReference type="Proteomes" id="UP000823388">
    <property type="component" value="Chromosome 1N"/>
</dbReference>
<dbReference type="PANTHER" id="PTHR13903:SF8">
    <property type="entry name" value="PIRIN"/>
    <property type="match status" value="1"/>
</dbReference>
<feature type="domain" description="Pirin C-terminal" evidence="1">
    <location>
        <begin position="15"/>
        <end position="72"/>
    </location>
</feature>
<evidence type="ECO:0000313" key="2">
    <source>
        <dbReference type="EMBL" id="KAG2652817.1"/>
    </source>
</evidence>
<dbReference type="InterPro" id="IPR008778">
    <property type="entry name" value="Pirin_C_dom"/>
</dbReference>
<dbReference type="InterPro" id="IPR011051">
    <property type="entry name" value="RmlC_Cupin_sf"/>
</dbReference>
<dbReference type="PANTHER" id="PTHR13903">
    <property type="entry name" value="PIRIN-RELATED"/>
    <property type="match status" value="1"/>
</dbReference>
<reference evidence="2" key="1">
    <citation type="submission" date="2020-05" db="EMBL/GenBank/DDBJ databases">
        <title>WGS assembly of Panicum virgatum.</title>
        <authorList>
            <person name="Lovell J.T."/>
            <person name="Jenkins J."/>
            <person name="Shu S."/>
            <person name="Juenger T.E."/>
            <person name="Schmutz J."/>
        </authorList>
    </citation>
    <scope>NUCLEOTIDE SEQUENCE</scope>
    <source>
        <strain evidence="2">AP13</strain>
    </source>
</reference>
<dbReference type="EMBL" id="CM029038">
    <property type="protein sequence ID" value="KAG2652817.1"/>
    <property type="molecule type" value="Genomic_DNA"/>
</dbReference>
<dbReference type="SUPFAM" id="SSF51182">
    <property type="entry name" value="RmlC-like cupins"/>
    <property type="match status" value="1"/>
</dbReference>
<dbReference type="Gene3D" id="2.60.120.10">
    <property type="entry name" value="Jelly Rolls"/>
    <property type="match status" value="1"/>
</dbReference>
<dbReference type="AlphaFoldDB" id="A0A8T0X200"/>
<protein>
    <recommendedName>
        <fullName evidence="1">Pirin C-terminal domain-containing protein</fullName>
    </recommendedName>
</protein>
<gene>
    <name evidence="2" type="ORF">PVAP13_1NG381919</name>
</gene>
<accession>A0A8T0X200</accession>
<evidence type="ECO:0000313" key="3">
    <source>
        <dbReference type="Proteomes" id="UP000823388"/>
    </source>
</evidence>
<proteinExistence type="predicted"/>
<comment type="caution">
    <text evidence="2">The sequence shown here is derived from an EMBL/GenBank/DDBJ whole genome shotgun (WGS) entry which is preliminary data.</text>
</comment>
<organism evidence="2 3">
    <name type="scientific">Panicum virgatum</name>
    <name type="common">Blackwell switchgrass</name>
    <dbReference type="NCBI Taxonomy" id="38727"/>
    <lineage>
        <taxon>Eukaryota</taxon>
        <taxon>Viridiplantae</taxon>
        <taxon>Streptophyta</taxon>
        <taxon>Embryophyta</taxon>
        <taxon>Tracheophyta</taxon>
        <taxon>Spermatophyta</taxon>
        <taxon>Magnoliopsida</taxon>
        <taxon>Liliopsida</taxon>
        <taxon>Poales</taxon>
        <taxon>Poaceae</taxon>
        <taxon>PACMAD clade</taxon>
        <taxon>Panicoideae</taxon>
        <taxon>Panicodae</taxon>
        <taxon>Paniceae</taxon>
        <taxon>Panicinae</taxon>
        <taxon>Panicum</taxon>
        <taxon>Panicum sect. Hiantes</taxon>
    </lineage>
</organism>
<sequence>MRACSAARSWPPGGAHHCLVLGPDDGMSMWNKSGAPLRFPLVGGQPLGERVVQHGPFVMNSPAEIQQAMEYYYGNNGFERLGSGHPPLRLIQREIDTRKKKKIDVFHHIWIEQSRPIHSVL</sequence>
<dbReference type="InterPro" id="IPR012093">
    <property type="entry name" value="Pirin"/>
</dbReference>
<evidence type="ECO:0000259" key="1">
    <source>
        <dbReference type="Pfam" id="PF05726"/>
    </source>
</evidence>
<keyword evidence="3" id="KW-1185">Reference proteome</keyword>
<name>A0A8T0X200_PANVG</name>
<dbReference type="InterPro" id="IPR014710">
    <property type="entry name" value="RmlC-like_jellyroll"/>
</dbReference>
<dbReference type="Pfam" id="PF05726">
    <property type="entry name" value="Pirin_C"/>
    <property type="match status" value="1"/>
</dbReference>